<sequence>MGTAGAMIEAAAADLGYQEGSGNDSKHGAWYGLNHNPWCDMAVSYWADRSGNAEAVGRFAYCPDHVEFFRDRGHWVDAEDGARRGDIVFYDWDEDGVADHVGLVVEDSAPGDHLATIEGNTSPGDGGSQSNGDGCYRRSRPRGSVLGFGRPAYGSGPSAAPASSDGYPGQLIRHGSQGGPVTAVQQALIRHEYGDRLEPWGADGDFGDATEDAVLTFQQDRELEADGIVGPVTWGRLMV</sequence>
<organism evidence="3 4">
    <name type="scientific">Kitasatospora gansuensis</name>
    <dbReference type="NCBI Taxonomy" id="258050"/>
    <lineage>
        <taxon>Bacteria</taxon>
        <taxon>Bacillati</taxon>
        <taxon>Actinomycetota</taxon>
        <taxon>Actinomycetes</taxon>
        <taxon>Kitasatosporales</taxon>
        <taxon>Streptomycetaceae</taxon>
        <taxon>Kitasatospora</taxon>
    </lineage>
</organism>
<comment type="caution">
    <text evidence="3">The sequence shown here is derived from an EMBL/GenBank/DDBJ whole genome shotgun (WGS) entry which is preliminary data.</text>
</comment>
<evidence type="ECO:0000256" key="1">
    <source>
        <dbReference type="SAM" id="MobiDB-lite"/>
    </source>
</evidence>
<evidence type="ECO:0000259" key="2">
    <source>
        <dbReference type="Pfam" id="PF01471"/>
    </source>
</evidence>
<feature type="region of interest" description="Disordered" evidence="1">
    <location>
        <begin position="112"/>
        <end position="179"/>
    </location>
</feature>
<gene>
    <name evidence="3" type="ORF">F4556_000786</name>
</gene>
<dbReference type="EMBL" id="JACHJR010000001">
    <property type="protein sequence ID" value="MBB4945251.1"/>
    <property type="molecule type" value="Genomic_DNA"/>
</dbReference>
<feature type="compositionally biased region" description="Low complexity" evidence="1">
    <location>
        <begin position="151"/>
        <end position="169"/>
    </location>
</feature>
<dbReference type="Gene3D" id="1.10.101.10">
    <property type="entry name" value="PGBD-like superfamily/PGBD"/>
    <property type="match status" value="1"/>
</dbReference>
<evidence type="ECO:0000313" key="3">
    <source>
        <dbReference type="EMBL" id="MBB4945251.1"/>
    </source>
</evidence>
<evidence type="ECO:0000313" key="4">
    <source>
        <dbReference type="Proteomes" id="UP000573327"/>
    </source>
</evidence>
<protein>
    <recommendedName>
        <fullName evidence="2">Peptidoglycan binding-like domain-containing protein</fullName>
    </recommendedName>
</protein>
<dbReference type="Pfam" id="PF01471">
    <property type="entry name" value="PG_binding_1"/>
    <property type="match status" value="1"/>
</dbReference>
<dbReference type="RefSeq" id="WP_184911618.1">
    <property type="nucleotide sequence ID" value="NZ_JACHJR010000001.1"/>
</dbReference>
<reference evidence="3 4" key="1">
    <citation type="submission" date="2020-08" db="EMBL/GenBank/DDBJ databases">
        <title>Sequencing the genomes of 1000 actinobacteria strains.</title>
        <authorList>
            <person name="Klenk H.-P."/>
        </authorList>
    </citation>
    <scope>NUCLEOTIDE SEQUENCE [LARGE SCALE GENOMIC DNA]</scope>
    <source>
        <strain evidence="3 4">DSM 44786</strain>
    </source>
</reference>
<feature type="domain" description="Peptidoglycan binding-like" evidence="2">
    <location>
        <begin position="178"/>
        <end position="237"/>
    </location>
</feature>
<keyword evidence="4" id="KW-1185">Reference proteome</keyword>
<name>A0A7W7S9A0_9ACTN</name>
<dbReference type="InterPro" id="IPR036365">
    <property type="entry name" value="PGBD-like_sf"/>
</dbReference>
<accession>A0A7W7S9A0</accession>
<proteinExistence type="predicted"/>
<dbReference type="Proteomes" id="UP000573327">
    <property type="component" value="Unassembled WGS sequence"/>
</dbReference>
<dbReference type="InterPro" id="IPR002477">
    <property type="entry name" value="Peptidoglycan-bd-like"/>
</dbReference>
<dbReference type="SUPFAM" id="SSF47090">
    <property type="entry name" value="PGBD-like"/>
    <property type="match status" value="1"/>
</dbReference>
<dbReference type="AlphaFoldDB" id="A0A7W7S9A0"/>
<dbReference type="InterPro" id="IPR036366">
    <property type="entry name" value="PGBDSf"/>
</dbReference>